<sequence>MLNRYFFGLWATLLLTALSVRAQDPQFSQFYASPLYLNPAFAGSTQEARAGLNYRNQWPAMEANFVSYSAYFDYMFQDYNSGLGFMVMSDQASRSGLRSNTLSAQYAYQIRISKTLAFRPGAQFSYTFRDANFDQFYFNSQWNPTTGSFDGAPPVNDVSGLGARFMGLGLGGLLYSKLFWIGYAAHHLNTPNQSFTGDSDPLSIKHSIHGGYKVLLEPKRTKGGYREATRERSFTPTFQYKMQGDFDQLDVGSYLTLEPLVLGIWYRGLPFKPYEGLRNNEAIILLIGYTYQGLNMGYSYDYTISNLGIASGGAHEISLSYQFPLRDPRKPPRDKMSVPCPKF</sequence>
<dbReference type="Pfam" id="PF11751">
    <property type="entry name" value="PorP_SprF"/>
    <property type="match status" value="1"/>
</dbReference>
<dbReference type="NCBIfam" id="TIGR03519">
    <property type="entry name" value="T9SS_PorP_fam"/>
    <property type="match status" value="1"/>
</dbReference>
<dbReference type="Proteomes" id="UP001168552">
    <property type="component" value="Unassembled WGS sequence"/>
</dbReference>
<name>A0ABT8F9N4_9BACT</name>
<proteinExistence type="predicted"/>
<feature type="signal peptide" evidence="1">
    <location>
        <begin position="1"/>
        <end position="22"/>
    </location>
</feature>
<comment type="caution">
    <text evidence="2">The sequence shown here is derived from an EMBL/GenBank/DDBJ whole genome shotgun (WGS) entry which is preliminary data.</text>
</comment>
<dbReference type="InterPro" id="IPR019861">
    <property type="entry name" value="PorP/SprF_Bacteroidetes"/>
</dbReference>
<evidence type="ECO:0000313" key="3">
    <source>
        <dbReference type="Proteomes" id="UP001168552"/>
    </source>
</evidence>
<protein>
    <submittedName>
        <fullName evidence="2">Type IX secretion system membrane protein PorP/SprF</fullName>
    </submittedName>
</protein>
<keyword evidence="3" id="KW-1185">Reference proteome</keyword>
<keyword evidence="1" id="KW-0732">Signal</keyword>
<organism evidence="2 3">
    <name type="scientific">Shiella aurantiaca</name>
    <dbReference type="NCBI Taxonomy" id="3058365"/>
    <lineage>
        <taxon>Bacteria</taxon>
        <taxon>Pseudomonadati</taxon>
        <taxon>Bacteroidota</taxon>
        <taxon>Cytophagia</taxon>
        <taxon>Cytophagales</taxon>
        <taxon>Shiellaceae</taxon>
        <taxon>Shiella</taxon>
    </lineage>
</organism>
<reference evidence="2" key="1">
    <citation type="submission" date="2023-06" db="EMBL/GenBank/DDBJ databases">
        <title>Cytophagales bacterium Strain LB-30, isolated from soil.</title>
        <authorList>
            <person name="Liu B."/>
        </authorList>
    </citation>
    <scope>NUCLEOTIDE SEQUENCE</scope>
    <source>
        <strain evidence="2">LB-30</strain>
    </source>
</reference>
<accession>A0ABT8F9N4</accession>
<dbReference type="RefSeq" id="WP_320005497.1">
    <property type="nucleotide sequence ID" value="NZ_JAUHJS010000009.1"/>
</dbReference>
<feature type="chain" id="PRO_5045448715" evidence="1">
    <location>
        <begin position="23"/>
        <end position="343"/>
    </location>
</feature>
<evidence type="ECO:0000256" key="1">
    <source>
        <dbReference type="SAM" id="SignalP"/>
    </source>
</evidence>
<gene>
    <name evidence="2" type="ORF">QWY31_15720</name>
</gene>
<dbReference type="EMBL" id="JAUHJS010000009">
    <property type="protein sequence ID" value="MDN4166959.1"/>
    <property type="molecule type" value="Genomic_DNA"/>
</dbReference>
<evidence type="ECO:0000313" key="2">
    <source>
        <dbReference type="EMBL" id="MDN4166959.1"/>
    </source>
</evidence>